<dbReference type="HOGENOM" id="CLU_006586_13_2_1"/>
<dbReference type="VEuPathDB" id="VectorBase:PHUM499800"/>
<dbReference type="EnsemblMetazoa" id="PHUM499800-RA">
    <property type="protein sequence ID" value="PHUM499800-PA"/>
    <property type="gene ID" value="PHUM499800"/>
</dbReference>
<reference evidence="7" key="1">
    <citation type="submission" date="2007-04" db="EMBL/GenBank/DDBJ databases">
        <title>Annotation of Pediculus humanus corporis strain USDA.</title>
        <authorList>
            <person name="Kirkness E."/>
            <person name="Hannick L."/>
            <person name="Hass B."/>
            <person name="Bruggner R."/>
            <person name="Lawson D."/>
            <person name="Bidwell S."/>
            <person name="Joardar V."/>
            <person name="Caler E."/>
            <person name="Walenz B."/>
            <person name="Inman J."/>
            <person name="Schobel S."/>
            <person name="Galinsky K."/>
            <person name="Amedeo P."/>
            <person name="Strausberg R."/>
        </authorList>
    </citation>
    <scope>NUCLEOTIDE SEQUENCE</scope>
    <source>
        <strain evidence="7">USDA</strain>
    </source>
</reference>
<dbReference type="InParanoid" id="E0VXF7"/>
<dbReference type="Pfam" id="PF00135">
    <property type="entry name" value="COesterase"/>
    <property type="match status" value="1"/>
</dbReference>
<keyword evidence="9" id="KW-1185">Reference proteome</keyword>
<dbReference type="GO" id="GO:0052689">
    <property type="term" value="F:carboxylic ester hydrolase activity"/>
    <property type="evidence" value="ECO:0007669"/>
    <property type="project" value="UniProtKB-KW"/>
</dbReference>
<feature type="signal peptide" evidence="5">
    <location>
        <begin position="1"/>
        <end position="20"/>
    </location>
</feature>
<reference evidence="8" key="3">
    <citation type="submission" date="2020-05" db="UniProtKB">
        <authorList>
            <consortium name="EnsemblMetazoa"/>
        </authorList>
    </citation>
    <scope>IDENTIFICATION</scope>
    <source>
        <strain evidence="8">USDA</strain>
    </source>
</reference>
<evidence type="ECO:0000313" key="7">
    <source>
        <dbReference type="EMBL" id="EEB18063.1"/>
    </source>
</evidence>
<dbReference type="ESTHER" id="pedhc-e0vxf7">
    <property type="family name" value="Carb_B_Arthropoda"/>
</dbReference>
<dbReference type="RefSeq" id="XP_002430801.1">
    <property type="nucleotide sequence ID" value="XM_002430756.1"/>
</dbReference>
<dbReference type="SUPFAM" id="SSF53474">
    <property type="entry name" value="alpha/beta-Hydrolases"/>
    <property type="match status" value="1"/>
</dbReference>
<dbReference type="EMBL" id="DS235830">
    <property type="protein sequence ID" value="EEB18063.1"/>
    <property type="molecule type" value="Genomic_DNA"/>
</dbReference>
<feature type="chain" id="PRO_5011326130" description="Carboxylic ester hydrolase" evidence="5">
    <location>
        <begin position="21"/>
        <end position="569"/>
    </location>
</feature>
<dbReference type="OrthoDB" id="19653at2759"/>
<dbReference type="InterPro" id="IPR019826">
    <property type="entry name" value="Carboxylesterase_B_AS"/>
</dbReference>
<feature type="domain" description="Carboxylesterase type B" evidence="6">
    <location>
        <begin position="26"/>
        <end position="553"/>
    </location>
</feature>
<dbReference type="PANTHER" id="PTHR11559">
    <property type="entry name" value="CARBOXYLESTERASE"/>
    <property type="match status" value="1"/>
</dbReference>
<evidence type="ECO:0000313" key="9">
    <source>
        <dbReference type="Proteomes" id="UP000009046"/>
    </source>
</evidence>
<dbReference type="EC" id="3.1.1.-" evidence="5"/>
<comment type="similarity">
    <text evidence="1 5">Belongs to the type-B carboxylesterase/lipase family.</text>
</comment>
<keyword evidence="3 5" id="KW-0378">Hydrolase</keyword>
<dbReference type="OMA" id="PMIPFKP"/>
<name>E0VXF7_PEDHC</name>
<evidence type="ECO:0000256" key="4">
    <source>
        <dbReference type="ARBA" id="ARBA00023180"/>
    </source>
</evidence>
<dbReference type="EMBL" id="AAZO01006058">
    <property type="status" value="NOT_ANNOTATED_CDS"/>
    <property type="molecule type" value="Genomic_DNA"/>
</dbReference>
<accession>E0VXF7</accession>
<evidence type="ECO:0000256" key="3">
    <source>
        <dbReference type="ARBA" id="ARBA00022801"/>
    </source>
</evidence>
<dbReference type="CTD" id="8236323"/>
<evidence type="ECO:0000259" key="6">
    <source>
        <dbReference type="Pfam" id="PF00135"/>
    </source>
</evidence>
<proteinExistence type="inferred from homology"/>
<reference evidence="7" key="2">
    <citation type="submission" date="2007-04" db="EMBL/GenBank/DDBJ databases">
        <title>The genome of the human body louse.</title>
        <authorList>
            <consortium name="The Human Body Louse Genome Consortium"/>
            <person name="Kirkness E."/>
            <person name="Walenz B."/>
            <person name="Hass B."/>
            <person name="Bruggner R."/>
            <person name="Strausberg R."/>
        </authorList>
    </citation>
    <scope>NUCLEOTIDE SEQUENCE</scope>
    <source>
        <strain evidence="7">USDA</strain>
    </source>
</reference>
<evidence type="ECO:0000256" key="5">
    <source>
        <dbReference type="RuleBase" id="RU361235"/>
    </source>
</evidence>
<evidence type="ECO:0000256" key="1">
    <source>
        <dbReference type="ARBA" id="ARBA00005964"/>
    </source>
</evidence>
<evidence type="ECO:0000313" key="8">
    <source>
        <dbReference type="EnsemblMetazoa" id="PHUM499800-PA"/>
    </source>
</evidence>
<dbReference type="PROSITE" id="PS00122">
    <property type="entry name" value="CARBOXYLESTERASE_B_1"/>
    <property type="match status" value="1"/>
</dbReference>
<dbReference type="Gene3D" id="3.40.50.1820">
    <property type="entry name" value="alpha/beta hydrolase"/>
    <property type="match status" value="1"/>
</dbReference>
<gene>
    <name evidence="8" type="primary">8236323</name>
    <name evidence="7" type="ORF">Phum_PHUM499800</name>
</gene>
<dbReference type="KEGG" id="phu:Phum_PHUM499800"/>
<dbReference type="Proteomes" id="UP000009046">
    <property type="component" value="Unassembled WGS sequence"/>
</dbReference>
<dbReference type="InterPro" id="IPR050309">
    <property type="entry name" value="Type-B_Carboxylest/Lipase"/>
</dbReference>
<evidence type="ECO:0000256" key="2">
    <source>
        <dbReference type="ARBA" id="ARBA00022487"/>
    </source>
</evidence>
<dbReference type="InterPro" id="IPR029058">
    <property type="entry name" value="AB_hydrolase_fold"/>
</dbReference>
<sequence>MNFIWMIIIVFLLKLVIISGDEQGHPHVTTKQGILKGKLMKSRTGKNFYGFFKVPYAKPPLGDLRFKAPVEPDSWEGIRDSTNDDGVTCTQRHIFVPKHFYIYGDEDCLYMNIFTRKVNETENDDLLPVMVFIHGGGWVCGSGNSLFYSPHFLMDKEIVYVSFNYRLGAIGFLSMEDEELPGNYGLKDQAQALKWIKENIEKFGGNPNLITLFGESAGGASVHFHMMSPLTKGLFHRGISQSGTAFCSWALGQPGSVRNNTIKLAKSLMCPIGNTKEIVECLREKPVRDVIGTDLIFMEWFTEPMIPFKPVVEKYGEESEKFLPDHPEMMIKSGKMSNIPWITGVNSGEGAIRVAAAYSDTNLLKELKEKFDDIIPSSLFYKNLYPDVNKITEKIKKFYFSGKEIGLNTIKELTDLWTDGWFLHGANHALKLINETVDSQIYYYYFSYKGTNSFASAFGDETQDYGAVHADELLYLFPIDFLRKGKALDETDEKYINIILDIWSNFAKHGVPKSDLISEEWKPYRNDDPVYLNIDKNEVKMRKNLLPERSTFWNSLNSIKKNLYGKDEL</sequence>
<keyword evidence="2" id="KW-0719">Serine esterase</keyword>
<keyword evidence="5" id="KW-0732">Signal</keyword>
<organism>
    <name type="scientific">Pediculus humanus subsp. corporis</name>
    <name type="common">Body louse</name>
    <dbReference type="NCBI Taxonomy" id="121224"/>
    <lineage>
        <taxon>Eukaryota</taxon>
        <taxon>Metazoa</taxon>
        <taxon>Ecdysozoa</taxon>
        <taxon>Arthropoda</taxon>
        <taxon>Hexapoda</taxon>
        <taxon>Insecta</taxon>
        <taxon>Pterygota</taxon>
        <taxon>Neoptera</taxon>
        <taxon>Paraneoptera</taxon>
        <taxon>Psocodea</taxon>
        <taxon>Troctomorpha</taxon>
        <taxon>Phthiraptera</taxon>
        <taxon>Anoplura</taxon>
        <taxon>Pediculidae</taxon>
        <taxon>Pediculus</taxon>
    </lineage>
</organism>
<dbReference type="AlphaFoldDB" id="E0VXF7"/>
<dbReference type="eggNOG" id="KOG1516">
    <property type="taxonomic scope" value="Eukaryota"/>
</dbReference>
<keyword evidence="4" id="KW-0325">Glycoprotein</keyword>
<dbReference type="GeneID" id="8236323"/>
<protein>
    <recommendedName>
        <fullName evidence="5">Carboxylic ester hydrolase</fullName>
        <ecNumber evidence="5">3.1.1.-</ecNumber>
    </recommendedName>
</protein>
<dbReference type="InterPro" id="IPR002018">
    <property type="entry name" value="CarbesteraseB"/>
</dbReference>
<dbReference type="STRING" id="121224.E0VXF7"/>